<dbReference type="EMBL" id="BK015400">
    <property type="protein sequence ID" value="DAE04979.1"/>
    <property type="molecule type" value="Genomic_DNA"/>
</dbReference>
<accession>A0A8S5PEW3</accession>
<sequence length="143" mass="15621">MERLAEIGIEEATVRFANAIYDGTNDVRVNNTPVWIDKNKLAISATGKSITLIEFGAGVHYAAESHPKAGDFGFTRGGYGYHLGKLDSWRYSGNPGTNGEVITEGKHQGEVKTYGNPANRALYDSAKKVREQITKIAEEVFGK</sequence>
<evidence type="ECO:0000313" key="1">
    <source>
        <dbReference type="EMBL" id="DAE04979.1"/>
    </source>
</evidence>
<protein>
    <submittedName>
        <fullName evidence="1">Uncharacterized protein</fullName>
    </submittedName>
</protein>
<name>A0A8S5PEW3_9CAUD</name>
<organism evidence="1">
    <name type="scientific">Siphoviridae sp. ctO0R2</name>
    <dbReference type="NCBI Taxonomy" id="2825476"/>
    <lineage>
        <taxon>Viruses</taxon>
        <taxon>Duplodnaviria</taxon>
        <taxon>Heunggongvirae</taxon>
        <taxon>Uroviricota</taxon>
        <taxon>Caudoviricetes</taxon>
    </lineage>
</organism>
<reference evidence="1" key="1">
    <citation type="journal article" date="2021" name="Proc. Natl. Acad. Sci. U.S.A.">
        <title>A Catalog of Tens of Thousands of Viruses from Human Metagenomes Reveals Hidden Associations with Chronic Diseases.</title>
        <authorList>
            <person name="Tisza M.J."/>
            <person name="Buck C.B."/>
        </authorList>
    </citation>
    <scope>NUCLEOTIDE SEQUENCE</scope>
    <source>
        <strain evidence="1">CtO0R2</strain>
    </source>
</reference>
<proteinExistence type="predicted"/>